<accession>A0A8K0EI78</accession>
<protein>
    <submittedName>
        <fullName evidence="2">Hypp9191 protein</fullName>
    </submittedName>
</protein>
<feature type="compositionally biased region" description="Basic and acidic residues" evidence="1">
    <location>
        <begin position="45"/>
        <end position="58"/>
    </location>
</feature>
<reference evidence="2" key="1">
    <citation type="submission" date="2022-01" db="EMBL/GenBank/DDBJ databases">
        <authorList>
            <person name="Braso-Vives M."/>
        </authorList>
    </citation>
    <scope>NUCLEOTIDE SEQUENCE</scope>
</reference>
<dbReference type="EMBL" id="OV696704">
    <property type="protein sequence ID" value="CAH1251956.1"/>
    <property type="molecule type" value="Genomic_DNA"/>
</dbReference>
<gene>
    <name evidence="2" type="primary">Hypp9191</name>
    <name evidence="2" type="ORF">BLAG_LOCUS12170</name>
</gene>
<dbReference type="AlphaFoldDB" id="A0A8K0EI78"/>
<sequence>MCAFFVLICYVKRRRRHENPLNRRANFPLSTLQNNPMYQGGSPETSRRASMRDSRQTDDNLYDQINEEEVYDPSGHTYCEIKDENATGESRQASASACNSIQDEDFEIAPGQALQKEGNDDENEDSITFYAAAAEVNLPTSKNITDKTFLYKTGRETVAYVDSRMENVSVPKRVSGEQACYDMTGCTSVLTSENVATAPGTPENVATTSGTSENVAICDAIEEGRAEYLESCVSTCETTTGGQVGKNI</sequence>
<evidence type="ECO:0000256" key="1">
    <source>
        <dbReference type="SAM" id="MobiDB-lite"/>
    </source>
</evidence>
<feature type="region of interest" description="Disordered" evidence="1">
    <location>
        <begin position="25"/>
        <end position="63"/>
    </location>
</feature>
<evidence type="ECO:0000313" key="2">
    <source>
        <dbReference type="EMBL" id="CAH1251956.1"/>
    </source>
</evidence>
<organism evidence="2 3">
    <name type="scientific">Branchiostoma lanceolatum</name>
    <name type="common">Common lancelet</name>
    <name type="synonym">Amphioxus lanceolatum</name>
    <dbReference type="NCBI Taxonomy" id="7740"/>
    <lineage>
        <taxon>Eukaryota</taxon>
        <taxon>Metazoa</taxon>
        <taxon>Chordata</taxon>
        <taxon>Cephalochordata</taxon>
        <taxon>Leptocardii</taxon>
        <taxon>Amphioxiformes</taxon>
        <taxon>Branchiostomatidae</taxon>
        <taxon>Branchiostoma</taxon>
    </lineage>
</organism>
<evidence type="ECO:0000313" key="3">
    <source>
        <dbReference type="Proteomes" id="UP000838412"/>
    </source>
</evidence>
<feature type="compositionally biased region" description="Polar residues" evidence="1">
    <location>
        <begin position="28"/>
        <end position="37"/>
    </location>
</feature>
<dbReference type="Proteomes" id="UP000838412">
    <property type="component" value="Chromosome 19"/>
</dbReference>
<name>A0A8K0EI78_BRALA</name>
<proteinExistence type="predicted"/>
<keyword evidence="3" id="KW-1185">Reference proteome</keyword>